<reference evidence="2 3" key="1">
    <citation type="submission" date="2020-03" db="EMBL/GenBank/DDBJ databases">
        <title>Tamlana sp. nov, isolated from XXX.</title>
        <authorList>
            <person name="Cao W.R."/>
        </authorList>
    </citation>
    <scope>NUCLEOTIDE SEQUENCE [LARGE SCALE GENOMIC DNA]</scope>
    <source>
        <strain evidence="2 3">HST1-43</strain>
    </source>
</reference>
<keyword evidence="1" id="KW-0812">Transmembrane</keyword>
<keyword evidence="3" id="KW-1185">Reference proteome</keyword>
<dbReference type="EMBL" id="JAAVJS010000009">
    <property type="protein sequence ID" value="NJX15422.1"/>
    <property type="molecule type" value="Genomic_DNA"/>
</dbReference>
<keyword evidence="1" id="KW-1133">Transmembrane helix</keyword>
<feature type="transmembrane region" description="Helical" evidence="1">
    <location>
        <begin position="7"/>
        <end position="27"/>
    </location>
</feature>
<evidence type="ECO:0000313" key="2">
    <source>
        <dbReference type="EMBL" id="NJX15422.1"/>
    </source>
</evidence>
<organism evidence="2 3">
    <name type="scientific">Tamlana crocina</name>
    <dbReference type="NCBI Taxonomy" id="393006"/>
    <lineage>
        <taxon>Bacteria</taxon>
        <taxon>Pseudomonadati</taxon>
        <taxon>Bacteroidota</taxon>
        <taxon>Flavobacteriia</taxon>
        <taxon>Flavobacteriales</taxon>
        <taxon>Flavobacteriaceae</taxon>
        <taxon>Tamlana</taxon>
    </lineage>
</organism>
<proteinExistence type="predicted"/>
<gene>
    <name evidence="2" type="ORF">HC176_07955</name>
</gene>
<name>A0ABX1DAN9_9FLAO</name>
<protein>
    <recommendedName>
        <fullName evidence="4">DUF748 domain-containing protein</fullName>
    </recommendedName>
</protein>
<evidence type="ECO:0000256" key="1">
    <source>
        <dbReference type="SAM" id="Phobius"/>
    </source>
</evidence>
<dbReference type="Proteomes" id="UP000760545">
    <property type="component" value="Unassembled WGS sequence"/>
</dbReference>
<dbReference type="RefSeq" id="WP_167917666.1">
    <property type="nucleotide sequence ID" value="NZ_JAAVJS010000009.1"/>
</dbReference>
<evidence type="ECO:0008006" key="4">
    <source>
        <dbReference type="Google" id="ProtNLM"/>
    </source>
</evidence>
<evidence type="ECO:0000313" key="3">
    <source>
        <dbReference type="Proteomes" id="UP000760545"/>
    </source>
</evidence>
<keyword evidence="1" id="KW-0472">Membrane</keyword>
<sequence>MQKKHKILSVVLVFILVIIVGFFVAQWKIGKKIEQALSEFPNHIQMSYSNLEVNILLGNVDLKSSKWKVYGKTTGELITQGHIGQISIENLSYWDCLFNEKIAVETLLIQNPVIKYVQNNKVKQADFEQKTWGSLTQKVELGEVLVSKADVLVVKKDNDSLLFSSPNVNLKVDGLKFHKNENKPVEFDGFSVDAKNIKYALNDYDDVFVDSLSVTKTASFLNNVKIKTKFDKAAFSQVVETERDHVDIHFKSVSVTGQDLKLLNSSVVGINAERVSVDKPHFEIYRDKLVADDLEPKPLYGKMLRNLKFNLGIDTLNINQGAIVYSEKVKKDNGAGRINFTNFNATIANLGNSYSSDTETLIEVNTDFMEGSPLQVQWHFKVQDSTDRFVFKADLGHITAASMNSFSEPNLNTRFNGELYQTFFTIDGNPKLSSIDLKIKYDNFKVSMLKEDGWEKKKFLSGLINWFISNDSKENEDGYRYGHAEQVERDKTKSVFNFIWLSIRSGLRSAIANDGEKEN</sequence>
<accession>A0ABX1DAN9</accession>
<comment type="caution">
    <text evidence="2">The sequence shown here is derived from an EMBL/GenBank/DDBJ whole genome shotgun (WGS) entry which is preliminary data.</text>
</comment>